<sequence>MLSTSSFGLIFLVYFINYFMVWILYGNFTRSLNVRKICEYAVCAIFFAMGFVALGIEAIAYILVVLIYNKWTKSSYTSFFLIISCICVVIINDDLTIFLVETLSNFIKLTGNEMIVAEIVISLFLDIVIIFLINKYRLRLKFIIYTDDAIYRYFKSFLLILLFVIVAIHVIFTFIGIADNLAGFFSLASLLLCSIVGILFFNKMESIRQNIILDEQIRQNQMFKSLVEQVSEYYTSISNFRHDYRNLLSSLEIEIEKTDNKELLSHFHKIIDYSNQRLENIVSQADLITLSKIHDLGIRSILQMKIIKAREKRIVVNIVIEEVPNLDNLTSNTLNTLIRILSILLDNAIEYEQFNNHREINIGFRKVGDCKTSIVIENTIAELNDVNVVEWFNEGFSTKENHSGRGLFIVRKLVDNDSNFSLQTSILDGRVQFILEVINNNVTNNFS</sequence>
<proteinExistence type="predicted"/>
<evidence type="ECO:0000313" key="3">
    <source>
        <dbReference type="EMBL" id="UXC63449.1"/>
    </source>
</evidence>
<dbReference type="PANTHER" id="PTHR40448">
    <property type="entry name" value="TWO-COMPONENT SENSOR HISTIDINE KINASE"/>
    <property type="match status" value="1"/>
</dbReference>
<feature type="transmembrane region" description="Helical" evidence="1">
    <location>
        <begin position="181"/>
        <end position="201"/>
    </location>
</feature>
<dbReference type="RefSeq" id="WP_260903894.1">
    <property type="nucleotide sequence ID" value="NZ_CP104396.1"/>
</dbReference>
<name>A0A9Q9J4F6_9LACO</name>
<keyword evidence="1" id="KW-1133">Transmembrane helix</keyword>
<dbReference type="InterPro" id="IPR036890">
    <property type="entry name" value="HATPase_C_sf"/>
</dbReference>
<dbReference type="GeneID" id="75138298"/>
<keyword evidence="1" id="KW-0472">Membrane</keyword>
<evidence type="ECO:0000259" key="2">
    <source>
        <dbReference type="Pfam" id="PF02518"/>
    </source>
</evidence>
<feature type="transmembrane region" description="Helical" evidence="1">
    <location>
        <begin position="153"/>
        <end position="175"/>
    </location>
</feature>
<evidence type="ECO:0000313" key="4">
    <source>
        <dbReference type="Proteomes" id="UP001058429"/>
    </source>
</evidence>
<dbReference type="Pfam" id="PF02518">
    <property type="entry name" value="HATPase_c"/>
    <property type="match status" value="1"/>
</dbReference>
<feature type="transmembrane region" description="Helical" evidence="1">
    <location>
        <begin position="7"/>
        <end position="25"/>
    </location>
</feature>
<feature type="transmembrane region" description="Helical" evidence="1">
    <location>
        <begin position="79"/>
        <end position="100"/>
    </location>
</feature>
<dbReference type="EMBL" id="CP104396">
    <property type="protein sequence ID" value="UXC63449.1"/>
    <property type="molecule type" value="Genomic_DNA"/>
</dbReference>
<feature type="domain" description="Histidine kinase/HSP90-like ATPase" evidence="2">
    <location>
        <begin position="336"/>
        <end position="419"/>
    </location>
</feature>
<dbReference type="Gene3D" id="3.30.565.10">
    <property type="entry name" value="Histidine kinase-like ATPase, C-terminal domain"/>
    <property type="match status" value="1"/>
</dbReference>
<feature type="transmembrane region" description="Helical" evidence="1">
    <location>
        <begin position="45"/>
        <end position="67"/>
    </location>
</feature>
<reference evidence="3" key="1">
    <citation type="submission" date="2022-09" db="EMBL/GenBank/DDBJ databases">
        <title>Complete genome of Ligilactobacillus agilis AM_LB6, isolated from chicken feces.</title>
        <authorList>
            <person name="den Bakker H.C."/>
            <person name="Mann A."/>
        </authorList>
    </citation>
    <scope>NUCLEOTIDE SEQUENCE</scope>
    <source>
        <strain evidence="3">AM_LB6</strain>
    </source>
</reference>
<dbReference type="InterPro" id="IPR003594">
    <property type="entry name" value="HATPase_dom"/>
</dbReference>
<organism evidence="3 4">
    <name type="scientific">Ligilactobacillus agilis</name>
    <dbReference type="NCBI Taxonomy" id="1601"/>
    <lineage>
        <taxon>Bacteria</taxon>
        <taxon>Bacillati</taxon>
        <taxon>Bacillota</taxon>
        <taxon>Bacilli</taxon>
        <taxon>Lactobacillales</taxon>
        <taxon>Lactobacillaceae</taxon>
        <taxon>Ligilactobacillus</taxon>
    </lineage>
</organism>
<protein>
    <submittedName>
        <fullName evidence="3">GHKL domain-containing protein</fullName>
    </submittedName>
</protein>
<accession>A0A9Q9J4F6</accession>
<gene>
    <name evidence="3" type="ORF">N4562_10555</name>
</gene>
<dbReference type="AlphaFoldDB" id="A0A9Q9J4F6"/>
<feature type="transmembrane region" description="Helical" evidence="1">
    <location>
        <begin position="115"/>
        <end position="133"/>
    </location>
</feature>
<evidence type="ECO:0000256" key="1">
    <source>
        <dbReference type="SAM" id="Phobius"/>
    </source>
</evidence>
<dbReference type="GO" id="GO:0042802">
    <property type="term" value="F:identical protein binding"/>
    <property type="evidence" value="ECO:0007669"/>
    <property type="project" value="TreeGrafter"/>
</dbReference>
<dbReference type="SUPFAM" id="SSF55874">
    <property type="entry name" value="ATPase domain of HSP90 chaperone/DNA topoisomerase II/histidine kinase"/>
    <property type="match status" value="1"/>
</dbReference>
<dbReference type="PANTHER" id="PTHR40448:SF1">
    <property type="entry name" value="TWO-COMPONENT SENSOR HISTIDINE KINASE"/>
    <property type="match status" value="1"/>
</dbReference>
<keyword evidence="1" id="KW-0812">Transmembrane</keyword>
<dbReference type="Proteomes" id="UP001058429">
    <property type="component" value="Chromosome"/>
</dbReference>